<reference evidence="1" key="1">
    <citation type="submission" date="2023-10" db="EMBL/GenBank/DDBJ databases">
        <authorList>
            <person name="Rodriguez Cubillos JULIANA M."/>
            <person name="De Vega J."/>
        </authorList>
    </citation>
    <scope>NUCLEOTIDE SEQUENCE</scope>
</reference>
<proteinExistence type="predicted"/>
<keyword evidence="2" id="KW-1185">Reference proteome</keyword>
<dbReference type="Proteomes" id="UP001177021">
    <property type="component" value="Unassembled WGS sequence"/>
</dbReference>
<organism evidence="1 2">
    <name type="scientific">Trifolium pratense</name>
    <name type="common">Red clover</name>
    <dbReference type="NCBI Taxonomy" id="57577"/>
    <lineage>
        <taxon>Eukaryota</taxon>
        <taxon>Viridiplantae</taxon>
        <taxon>Streptophyta</taxon>
        <taxon>Embryophyta</taxon>
        <taxon>Tracheophyta</taxon>
        <taxon>Spermatophyta</taxon>
        <taxon>Magnoliopsida</taxon>
        <taxon>eudicotyledons</taxon>
        <taxon>Gunneridae</taxon>
        <taxon>Pentapetalae</taxon>
        <taxon>rosids</taxon>
        <taxon>fabids</taxon>
        <taxon>Fabales</taxon>
        <taxon>Fabaceae</taxon>
        <taxon>Papilionoideae</taxon>
        <taxon>50 kb inversion clade</taxon>
        <taxon>NPAAA clade</taxon>
        <taxon>Hologalegina</taxon>
        <taxon>IRL clade</taxon>
        <taxon>Trifolieae</taxon>
        <taxon>Trifolium</taxon>
    </lineage>
</organism>
<evidence type="ECO:0000313" key="2">
    <source>
        <dbReference type="Proteomes" id="UP001177021"/>
    </source>
</evidence>
<accession>A0ACB0LLM1</accession>
<name>A0ACB0LLM1_TRIPR</name>
<gene>
    <name evidence="1" type="ORF">MILVUS5_LOCUS34230</name>
</gene>
<comment type="caution">
    <text evidence="1">The sequence shown here is derived from an EMBL/GenBank/DDBJ whole genome shotgun (WGS) entry which is preliminary data.</text>
</comment>
<evidence type="ECO:0000313" key="1">
    <source>
        <dbReference type="EMBL" id="CAJ2670151.1"/>
    </source>
</evidence>
<sequence length="170" mass="19438">MTIDKEVSSHASIFMTENQDENSPSSMPTTEPPPQTIDQGNKDQCDNVQNNKKRKVREASTKTKDVSNAVEPEQEPGKKKPCRPKSWVWDHFTKVDGSQPCRGSCFVCVFLFFGVLLQFLPCCVGCCSGSVLRAFSWELCFWLAFCCLFHLFLACFLLVLYFVMLFKNYY</sequence>
<dbReference type="EMBL" id="CASHSV030000615">
    <property type="protein sequence ID" value="CAJ2670151.1"/>
    <property type="molecule type" value="Genomic_DNA"/>
</dbReference>
<protein>
    <submittedName>
        <fullName evidence="1">Uncharacterized protein</fullName>
    </submittedName>
</protein>